<dbReference type="InterPro" id="IPR015824">
    <property type="entry name" value="Phosphoglycerate_kinase_N"/>
</dbReference>
<dbReference type="GO" id="GO:0005524">
    <property type="term" value="F:ATP binding"/>
    <property type="evidence" value="ECO:0007669"/>
    <property type="project" value="UniProtKB-KW"/>
</dbReference>
<reference evidence="16 17" key="1">
    <citation type="submission" date="2014-07" db="EMBL/GenBank/DDBJ databases">
        <title>Draft genome of Clostridium celerecrescens 152B isolated from sediments associated with methane hydrate from Krishna Godavari basin.</title>
        <authorList>
            <person name="Honkalas V.S."/>
            <person name="Dabir A.P."/>
            <person name="Arora P."/>
            <person name="Dhakephalkar P.K."/>
        </authorList>
    </citation>
    <scope>NUCLEOTIDE SEQUENCE [LARGE SCALE GENOMIC DNA]</scope>
    <source>
        <strain evidence="16 17">152B</strain>
    </source>
</reference>
<evidence type="ECO:0000256" key="9">
    <source>
        <dbReference type="ARBA" id="ARBA00022777"/>
    </source>
</evidence>
<dbReference type="GO" id="GO:0043531">
    <property type="term" value="F:ADP binding"/>
    <property type="evidence" value="ECO:0007669"/>
    <property type="project" value="TreeGrafter"/>
</dbReference>
<dbReference type="PANTHER" id="PTHR11406">
    <property type="entry name" value="PHOSPHOGLYCERATE KINASE"/>
    <property type="match status" value="1"/>
</dbReference>
<feature type="binding site" evidence="12 13">
    <location>
        <begin position="23"/>
        <end position="25"/>
    </location>
    <ligand>
        <name>substrate</name>
    </ligand>
</feature>
<dbReference type="PIRSF" id="PIRSF000724">
    <property type="entry name" value="Pgk"/>
    <property type="match status" value="1"/>
</dbReference>
<dbReference type="InterPro" id="IPR001576">
    <property type="entry name" value="Phosphoglycerate_kinase"/>
</dbReference>
<keyword evidence="17" id="KW-1185">Reference proteome</keyword>
<dbReference type="Proteomes" id="UP000028525">
    <property type="component" value="Unassembled WGS sequence"/>
</dbReference>
<evidence type="ECO:0000256" key="3">
    <source>
        <dbReference type="ARBA" id="ARBA00008982"/>
    </source>
</evidence>
<dbReference type="Pfam" id="PF00162">
    <property type="entry name" value="PGK"/>
    <property type="match status" value="1"/>
</dbReference>
<evidence type="ECO:0000256" key="12">
    <source>
        <dbReference type="HAMAP-Rule" id="MF_00145"/>
    </source>
</evidence>
<feature type="binding site" evidence="12 14">
    <location>
        <begin position="359"/>
        <end position="362"/>
    </location>
    <ligand>
        <name>ATP</name>
        <dbReference type="ChEBI" id="CHEBI:30616"/>
    </ligand>
</feature>
<keyword evidence="9 12" id="KW-0418">Kinase</keyword>
<comment type="catalytic activity">
    <reaction evidence="1 12 15">
        <text>(2R)-3-phosphoglycerate + ATP = (2R)-3-phospho-glyceroyl phosphate + ADP</text>
        <dbReference type="Rhea" id="RHEA:14801"/>
        <dbReference type="ChEBI" id="CHEBI:30616"/>
        <dbReference type="ChEBI" id="CHEBI:57604"/>
        <dbReference type="ChEBI" id="CHEBI:58272"/>
        <dbReference type="ChEBI" id="CHEBI:456216"/>
        <dbReference type="EC" id="2.7.2.3"/>
    </reaction>
</comment>
<dbReference type="GO" id="GO:0004618">
    <property type="term" value="F:phosphoglycerate kinase activity"/>
    <property type="evidence" value="ECO:0007669"/>
    <property type="project" value="UniProtKB-UniRule"/>
</dbReference>
<evidence type="ECO:0000256" key="15">
    <source>
        <dbReference type="RuleBase" id="RU000532"/>
    </source>
</evidence>
<dbReference type="HAMAP" id="MF_00145">
    <property type="entry name" value="Phosphoglyc_kinase"/>
    <property type="match status" value="1"/>
</dbReference>
<evidence type="ECO:0000256" key="1">
    <source>
        <dbReference type="ARBA" id="ARBA00000642"/>
    </source>
</evidence>
<evidence type="ECO:0000256" key="6">
    <source>
        <dbReference type="ARBA" id="ARBA00016471"/>
    </source>
</evidence>
<dbReference type="OrthoDB" id="9808460at2"/>
<keyword evidence="7 12" id="KW-0808">Transferase</keyword>
<feature type="binding site" evidence="13">
    <location>
        <position position="161"/>
    </location>
    <ligand>
        <name>(2R)-3-phosphoglycerate</name>
        <dbReference type="ChEBI" id="CHEBI:58272"/>
    </ligand>
</feature>
<dbReference type="STRING" id="29354.IO98_11285"/>
<feature type="binding site" evidence="12 14">
    <location>
        <position position="212"/>
    </location>
    <ligand>
        <name>ATP</name>
        <dbReference type="ChEBI" id="CHEBI:30616"/>
    </ligand>
</feature>
<keyword evidence="8 12" id="KW-0547">Nucleotide-binding</keyword>
<dbReference type="RefSeq" id="WP_038280999.1">
    <property type="nucleotide sequence ID" value="NZ_JPME01000013.1"/>
</dbReference>
<evidence type="ECO:0000256" key="14">
    <source>
        <dbReference type="PIRSR" id="PIRSR000724-2"/>
    </source>
</evidence>
<feature type="binding site" evidence="13">
    <location>
        <position position="38"/>
    </location>
    <ligand>
        <name>(2R)-3-phosphoglycerate</name>
        <dbReference type="ChEBI" id="CHEBI:58272"/>
    </ligand>
</feature>
<comment type="caution">
    <text evidence="16">The sequence shown here is derived from an EMBL/GenBank/DDBJ whole genome shotgun (WGS) entry which is preliminary data.</text>
</comment>
<evidence type="ECO:0000256" key="7">
    <source>
        <dbReference type="ARBA" id="ARBA00022679"/>
    </source>
</evidence>
<dbReference type="AlphaFoldDB" id="A0A084JM89"/>
<feature type="binding site" evidence="12 14">
    <location>
        <position position="301"/>
    </location>
    <ligand>
        <name>ATP</name>
        <dbReference type="ChEBI" id="CHEBI:30616"/>
    </ligand>
</feature>
<dbReference type="Gene3D" id="3.40.50.1260">
    <property type="entry name" value="Phosphoglycerate kinase, N-terminal domain"/>
    <property type="match status" value="2"/>
</dbReference>
<dbReference type="PANTHER" id="PTHR11406:SF23">
    <property type="entry name" value="PHOSPHOGLYCERATE KINASE 1, CHLOROPLASTIC-RELATED"/>
    <property type="match status" value="1"/>
</dbReference>
<dbReference type="GO" id="GO:0005829">
    <property type="term" value="C:cytosol"/>
    <property type="evidence" value="ECO:0007669"/>
    <property type="project" value="TreeGrafter"/>
</dbReference>
<dbReference type="CDD" id="cd00318">
    <property type="entry name" value="Phosphoglycerate_kinase"/>
    <property type="match status" value="1"/>
</dbReference>
<feature type="binding site" evidence="13">
    <location>
        <position position="122"/>
    </location>
    <ligand>
        <name>(2R)-3-phosphoglycerate</name>
        <dbReference type="ChEBI" id="CHEBI:58272"/>
    </ligand>
</feature>
<proteinExistence type="inferred from homology"/>
<evidence type="ECO:0000256" key="10">
    <source>
        <dbReference type="ARBA" id="ARBA00022840"/>
    </source>
</evidence>
<dbReference type="FunFam" id="3.40.50.1260:FF:000003">
    <property type="entry name" value="Phosphoglycerate kinase"/>
    <property type="match status" value="1"/>
</dbReference>
<name>A0A084JM89_9FIRM</name>
<comment type="subcellular location">
    <subcellularLocation>
        <location evidence="12">Cytoplasm</location>
    </subcellularLocation>
</comment>
<gene>
    <name evidence="12 16" type="primary">pgk</name>
    <name evidence="16" type="ORF">IO98_11285</name>
</gene>
<evidence type="ECO:0000256" key="5">
    <source>
        <dbReference type="ARBA" id="ARBA00013061"/>
    </source>
</evidence>
<protein>
    <recommendedName>
        <fullName evidence="6 12">Phosphoglycerate kinase</fullName>
        <ecNumber evidence="5 12">2.7.2.3</ecNumber>
    </recommendedName>
</protein>
<evidence type="ECO:0000256" key="4">
    <source>
        <dbReference type="ARBA" id="ARBA00011245"/>
    </source>
</evidence>
<accession>A0A084JM89</accession>
<evidence type="ECO:0000256" key="8">
    <source>
        <dbReference type="ARBA" id="ARBA00022741"/>
    </source>
</evidence>
<evidence type="ECO:0000256" key="11">
    <source>
        <dbReference type="ARBA" id="ARBA00023152"/>
    </source>
</evidence>
<feature type="binding site" evidence="12">
    <location>
        <position position="122"/>
    </location>
    <ligand>
        <name>substrate</name>
    </ligand>
</feature>
<feature type="binding site" evidence="12">
    <location>
        <position position="161"/>
    </location>
    <ligand>
        <name>substrate</name>
    </ligand>
</feature>
<evidence type="ECO:0000313" key="17">
    <source>
        <dbReference type="Proteomes" id="UP000028525"/>
    </source>
</evidence>
<comment type="subunit">
    <text evidence="4 12">Monomer.</text>
</comment>
<dbReference type="InterPro" id="IPR036043">
    <property type="entry name" value="Phosphoglycerate_kinase_sf"/>
</dbReference>
<dbReference type="PROSITE" id="PS00111">
    <property type="entry name" value="PGLYCERATE_KINASE"/>
    <property type="match status" value="1"/>
</dbReference>
<organism evidence="16 17">
    <name type="scientific">Lacrimispora celerecrescens</name>
    <dbReference type="NCBI Taxonomy" id="29354"/>
    <lineage>
        <taxon>Bacteria</taxon>
        <taxon>Bacillati</taxon>
        <taxon>Bacillota</taxon>
        <taxon>Clostridia</taxon>
        <taxon>Lachnospirales</taxon>
        <taxon>Lachnospiraceae</taxon>
        <taxon>Lacrimispora</taxon>
    </lineage>
</organism>
<dbReference type="EMBL" id="JPME01000013">
    <property type="protein sequence ID" value="KEZ90073.1"/>
    <property type="molecule type" value="Genomic_DNA"/>
</dbReference>
<keyword evidence="11 12" id="KW-0324">Glycolysis</keyword>
<feature type="binding site" evidence="12 14">
    <location>
        <position position="332"/>
    </location>
    <ligand>
        <name>ATP</name>
        <dbReference type="ChEBI" id="CHEBI:30616"/>
    </ligand>
</feature>
<comment type="pathway">
    <text evidence="2 12">Carbohydrate degradation; glycolysis; pyruvate from D-glyceraldehyde 3-phosphate: step 2/5.</text>
</comment>
<dbReference type="GO" id="GO:0006096">
    <property type="term" value="P:glycolytic process"/>
    <property type="evidence" value="ECO:0007669"/>
    <property type="project" value="UniProtKB-UniRule"/>
</dbReference>
<evidence type="ECO:0000256" key="2">
    <source>
        <dbReference type="ARBA" id="ARBA00004838"/>
    </source>
</evidence>
<keyword evidence="10 12" id="KW-0067">ATP-binding</keyword>
<dbReference type="SUPFAM" id="SSF53748">
    <property type="entry name" value="Phosphoglycerate kinase"/>
    <property type="match status" value="1"/>
</dbReference>
<feature type="binding site" evidence="12 13">
    <location>
        <begin position="61"/>
        <end position="64"/>
    </location>
    <ligand>
        <name>substrate</name>
    </ligand>
</feature>
<comment type="similarity">
    <text evidence="3 12 15">Belongs to the phosphoglycerate kinase family.</text>
</comment>
<sequence>MLNKKTVDDLTGLQGKKVLVRCDFNVPLKDGVIQNFNRIDGAVPTIKKLLDQGARVILCSHLGKPKGEPLPEMSLEPVAPALSERLGVEVKFVNDPKVTGPETRKIAEELKDGEVLLLQNTRYRVEETKYGKDESADEYAKKLASLCDGIFVNDAFGTAHRAHCSNVGVTKYTTTNVVGYLMEKEIKFLGQAVENPVRPFVAILGGAKVSDKINVINNLLDKVDTLIIGGGMAYTFAKAQGKEIGNSLCEEDKLDYALEMIKKAEAKGVKLLLPVDNLEGKEFSNDTERKVVSEIDPGWSGFDIGPKSIELFKDALKGAKTVVWNGPMGVFEFSNFAEGTLEVCRAVAELSDATTVIGGGDSVNAVKRLGFADKMTHISTGGGASLEFLEGKELPGVAAADNK</sequence>
<feature type="binding site" evidence="12">
    <location>
        <position position="38"/>
    </location>
    <ligand>
        <name>substrate</name>
    </ligand>
</feature>
<dbReference type="InterPro" id="IPR015911">
    <property type="entry name" value="Phosphoglycerate_kinase_CS"/>
</dbReference>
<dbReference type="PRINTS" id="PR00477">
    <property type="entry name" value="PHGLYCKINASE"/>
</dbReference>
<dbReference type="FunFam" id="3.40.50.1260:FF:000006">
    <property type="entry name" value="Phosphoglycerate kinase"/>
    <property type="match status" value="1"/>
</dbReference>
<evidence type="ECO:0000313" key="16">
    <source>
        <dbReference type="EMBL" id="KEZ90073.1"/>
    </source>
</evidence>
<keyword evidence="12" id="KW-0963">Cytoplasm</keyword>
<dbReference type="GO" id="GO:0006094">
    <property type="term" value="P:gluconeogenesis"/>
    <property type="evidence" value="ECO:0007669"/>
    <property type="project" value="TreeGrafter"/>
</dbReference>
<evidence type="ECO:0000256" key="13">
    <source>
        <dbReference type="PIRSR" id="PIRSR000724-1"/>
    </source>
</evidence>
<dbReference type="EC" id="2.7.2.3" evidence="5 12"/>
<dbReference type="UniPathway" id="UPA00109">
    <property type="reaction ID" value="UER00185"/>
</dbReference>